<evidence type="ECO:0000313" key="5">
    <source>
        <dbReference type="EMBL" id="RNA26169.1"/>
    </source>
</evidence>
<dbReference type="Gene3D" id="3.30.1370.10">
    <property type="entry name" value="K Homology domain, type 1"/>
    <property type="match status" value="2"/>
</dbReference>
<dbReference type="InterPro" id="IPR004088">
    <property type="entry name" value="KH_dom_type_1"/>
</dbReference>
<evidence type="ECO:0000256" key="3">
    <source>
        <dbReference type="SAM" id="MobiDB-lite"/>
    </source>
</evidence>
<dbReference type="STRING" id="10195.A0A3M7RRS2"/>
<evidence type="ECO:0000313" key="6">
    <source>
        <dbReference type="Proteomes" id="UP000276133"/>
    </source>
</evidence>
<dbReference type="Proteomes" id="UP000276133">
    <property type="component" value="Unassembled WGS sequence"/>
</dbReference>
<dbReference type="SUPFAM" id="SSF54791">
    <property type="entry name" value="Eukaryotic type KH-domain (KH-domain type I)"/>
    <property type="match status" value="2"/>
</dbReference>
<dbReference type="PANTHER" id="PTHR10288">
    <property type="entry name" value="KH DOMAIN CONTAINING RNA BINDING PROTEIN"/>
    <property type="match status" value="1"/>
</dbReference>
<evidence type="ECO:0000259" key="4">
    <source>
        <dbReference type="SMART" id="SM00322"/>
    </source>
</evidence>
<name>A0A3M7RRS2_BRAPC</name>
<protein>
    <submittedName>
        <fullName evidence="5">Insulin-like growth factor 2 mRNA-binding 1 isoform X1</fullName>
    </submittedName>
</protein>
<dbReference type="InterPro" id="IPR004087">
    <property type="entry name" value="KH_dom"/>
</dbReference>
<dbReference type="SMART" id="SM00322">
    <property type="entry name" value="KH"/>
    <property type="match status" value="2"/>
</dbReference>
<dbReference type="CDD" id="cd22400">
    <property type="entry name" value="KH-I_IGF2BP_rpt1"/>
    <property type="match status" value="1"/>
</dbReference>
<organism evidence="5 6">
    <name type="scientific">Brachionus plicatilis</name>
    <name type="common">Marine rotifer</name>
    <name type="synonym">Brachionus muelleri</name>
    <dbReference type="NCBI Taxonomy" id="10195"/>
    <lineage>
        <taxon>Eukaryota</taxon>
        <taxon>Metazoa</taxon>
        <taxon>Spiralia</taxon>
        <taxon>Gnathifera</taxon>
        <taxon>Rotifera</taxon>
        <taxon>Eurotatoria</taxon>
        <taxon>Monogononta</taxon>
        <taxon>Pseudotrocha</taxon>
        <taxon>Ploima</taxon>
        <taxon>Brachionidae</taxon>
        <taxon>Brachionus</taxon>
    </lineage>
</organism>
<feature type="domain" description="K Homology" evidence="4">
    <location>
        <begin position="39"/>
        <end position="114"/>
    </location>
</feature>
<keyword evidence="6" id="KW-1185">Reference proteome</keyword>
<comment type="caution">
    <text evidence="5">The sequence shown here is derived from an EMBL/GenBank/DDBJ whole genome shotgun (WGS) entry which is preliminary data.</text>
</comment>
<dbReference type="Pfam" id="PF00013">
    <property type="entry name" value="KH_1"/>
    <property type="match status" value="2"/>
</dbReference>
<dbReference type="EMBL" id="REGN01002784">
    <property type="protein sequence ID" value="RNA26169.1"/>
    <property type="molecule type" value="Genomic_DNA"/>
</dbReference>
<evidence type="ECO:0000256" key="1">
    <source>
        <dbReference type="ARBA" id="ARBA00022737"/>
    </source>
</evidence>
<dbReference type="GO" id="GO:0003723">
    <property type="term" value="F:RNA binding"/>
    <property type="evidence" value="ECO:0007669"/>
    <property type="project" value="UniProtKB-UniRule"/>
</dbReference>
<dbReference type="AlphaFoldDB" id="A0A3M7RRS2"/>
<feature type="compositionally biased region" description="Low complexity" evidence="3">
    <location>
        <begin position="1"/>
        <end position="33"/>
    </location>
</feature>
<feature type="region of interest" description="Disordered" evidence="3">
    <location>
        <begin position="1"/>
        <end position="40"/>
    </location>
</feature>
<sequence>MQQTQDEQIQSQQQEHHGQQQQSNQSQQQPVQQNRTSNIDVPVRILVPSESVGAIIGKGGQTIRQLTQQTRAKVDVYRGDPMAPSNALQEKVITIRGQPENCINACREILKVMKIDAESKQKPQDIPLKVLAHNDYIGRIIGKQGNTINTIKKETETTVTVSSINDISMNVERASWRT</sequence>
<keyword evidence="2" id="KW-0694">RNA-binding</keyword>
<feature type="domain" description="K Homology" evidence="4">
    <location>
        <begin position="124"/>
        <end position="172"/>
    </location>
</feature>
<keyword evidence="1" id="KW-0677">Repeat</keyword>
<gene>
    <name evidence="5" type="ORF">BpHYR1_000626</name>
</gene>
<accession>A0A3M7RRS2</accession>
<dbReference type="OrthoDB" id="752362at2759"/>
<reference evidence="5 6" key="1">
    <citation type="journal article" date="2018" name="Sci. Rep.">
        <title>Genomic signatures of local adaptation to the degree of environmental predictability in rotifers.</title>
        <authorList>
            <person name="Franch-Gras L."/>
            <person name="Hahn C."/>
            <person name="Garcia-Roger E.M."/>
            <person name="Carmona M.J."/>
            <person name="Serra M."/>
            <person name="Gomez A."/>
        </authorList>
    </citation>
    <scope>NUCLEOTIDE SEQUENCE [LARGE SCALE GENOMIC DNA]</scope>
    <source>
        <strain evidence="5">HYR1</strain>
    </source>
</reference>
<dbReference type="PROSITE" id="PS50084">
    <property type="entry name" value="KH_TYPE_1"/>
    <property type="match status" value="2"/>
</dbReference>
<evidence type="ECO:0000256" key="2">
    <source>
        <dbReference type="PROSITE-ProRule" id="PRU00117"/>
    </source>
</evidence>
<proteinExistence type="predicted"/>
<dbReference type="InterPro" id="IPR036612">
    <property type="entry name" value="KH_dom_type_1_sf"/>
</dbReference>